<dbReference type="AlphaFoldDB" id="A0AAW2YLU0"/>
<keyword evidence="2" id="KW-0677">Repeat</keyword>
<accession>A0AAW2YLU0</accession>
<evidence type="ECO:0000256" key="1">
    <source>
        <dbReference type="ARBA" id="ARBA00022574"/>
    </source>
</evidence>
<keyword evidence="5" id="KW-1185">Reference proteome</keyword>
<evidence type="ECO:0000313" key="5">
    <source>
        <dbReference type="Proteomes" id="UP001431209"/>
    </source>
</evidence>
<proteinExistence type="predicted"/>
<dbReference type="Pfam" id="PF00400">
    <property type="entry name" value="WD40"/>
    <property type="match status" value="3"/>
</dbReference>
<name>A0AAW2YLU0_9EUKA</name>
<evidence type="ECO:0000256" key="3">
    <source>
        <dbReference type="PROSITE-ProRule" id="PRU00221"/>
    </source>
</evidence>
<protein>
    <submittedName>
        <fullName evidence="4">mRNA export factor</fullName>
    </submittedName>
</protein>
<evidence type="ECO:0000256" key="2">
    <source>
        <dbReference type="ARBA" id="ARBA00022737"/>
    </source>
</evidence>
<organism evidence="4 5">
    <name type="scientific">Acrasis kona</name>
    <dbReference type="NCBI Taxonomy" id="1008807"/>
    <lineage>
        <taxon>Eukaryota</taxon>
        <taxon>Discoba</taxon>
        <taxon>Heterolobosea</taxon>
        <taxon>Tetramitia</taxon>
        <taxon>Eutetramitia</taxon>
        <taxon>Acrasidae</taxon>
        <taxon>Acrasis</taxon>
    </lineage>
</organism>
<dbReference type="PROSITE" id="PS50082">
    <property type="entry name" value="WD_REPEATS_2"/>
    <property type="match status" value="3"/>
</dbReference>
<dbReference type="InterPro" id="IPR015943">
    <property type="entry name" value="WD40/YVTN_repeat-like_dom_sf"/>
</dbReference>
<dbReference type="InterPro" id="IPR001680">
    <property type="entry name" value="WD40_rpt"/>
</dbReference>
<dbReference type="Gene3D" id="2.130.10.10">
    <property type="entry name" value="YVTN repeat-like/Quinoprotein amine dehydrogenase"/>
    <property type="match status" value="1"/>
</dbReference>
<feature type="repeat" description="WD" evidence="3">
    <location>
        <begin position="101"/>
        <end position="142"/>
    </location>
</feature>
<gene>
    <name evidence="4" type="ORF">AKO1_012906</name>
</gene>
<dbReference type="PROSITE" id="PS00678">
    <property type="entry name" value="WD_REPEATS_1"/>
    <property type="match status" value="1"/>
</dbReference>
<sequence length="358" mass="40672">MTDSHMLPLAGDVGDVSYMEFKTFGDKEYLISSHWDCKIRGWEVEGGSSSRDVTSSFSFEAQTHKKPILSFAAKGDCIYTSSCDNTIKLWNIGSSIEPQIVGKHSKPVNHIRFIEECQCLLSTSWDASLCYWDVRTNFSNENNPLLKIKFQGSIQAVDVQYPLMICASAERQLSVFDLRKPNVVFKKIQSPLKHATNSHALKLFPDRHGFIVGSIEGRCGVHHILDEESGYNFAFKCHREQNKIYNVHSIDFHPQYSTFATTGGDGKFHFWDKDSKQRLRIFPKLDNTIPIGKFNRDGSLFAYAVCYDWSRGSEGPTNFDTHLKPSVQIGIHKPAFTEIKNRGVPPYENKNSKSRIVE</sequence>
<comment type="caution">
    <text evidence="4">The sequence shown here is derived from an EMBL/GenBank/DDBJ whole genome shotgun (WGS) entry which is preliminary data.</text>
</comment>
<dbReference type="Proteomes" id="UP001431209">
    <property type="component" value="Unassembled WGS sequence"/>
</dbReference>
<dbReference type="PANTHER" id="PTHR10971">
    <property type="entry name" value="MRNA EXPORT FACTOR AND BUB3"/>
    <property type="match status" value="1"/>
</dbReference>
<dbReference type="SUPFAM" id="SSF50978">
    <property type="entry name" value="WD40 repeat-like"/>
    <property type="match status" value="1"/>
</dbReference>
<feature type="repeat" description="WD" evidence="3">
    <location>
        <begin position="69"/>
        <end position="92"/>
    </location>
</feature>
<dbReference type="InterPro" id="IPR019775">
    <property type="entry name" value="WD40_repeat_CS"/>
</dbReference>
<keyword evidence="1 3" id="KW-0853">WD repeat</keyword>
<reference evidence="4 5" key="1">
    <citation type="submission" date="2024-03" db="EMBL/GenBank/DDBJ databases">
        <title>The Acrasis kona genome and developmental transcriptomes reveal deep origins of eukaryotic multicellular pathways.</title>
        <authorList>
            <person name="Sheikh S."/>
            <person name="Fu C.-J."/>
            <person name="Brown M.W."/>
            <person name="Baldauf S.L."/>
        </authorList>
    </citation>
    <scope>NUCLEOTIDE SEQUENCE [LARGE SCALE GENOMIC DNA]</scope>
    <source>
        <strain evidence="4 5">ATCC MYA-3509</strain>
    </source>
</reference>
<dbReference type="SMART" id="SM00320">
    <property type="entry name" value="WD40"/>
    <property type="match status" value="5"/>
</dbReference>
<evidence type="ECO:0000313" key="4">
    <source>
        <dbReference type="EMBL" id="KAL0478069.1"/>
    </source>
</evidence>
<dbReference type="EMBL" id="JAOPGA020000303">
    <property type="protein sequence ID" value="KAL0478069.1"/>
    <property type="molecule type" value="Genomic_DNA"/>
</dbReference>
<feature type="repeat" description="WD" evidence="3">
    <location>
        <begin position="247"/>
        <end position="281"/>
    </location>
</feature>
<dbReference type="InterPro" id="IPR036322">
    <property type="entry name" value="WD40_repeat_dom_sf"/>
</dbReference>